<dbReference type="InterPro" id="IPR020449">
    <property type="entry name" value="Tscrpt_reg_AraC-type_HTH"/>
</dbReference>
<evidence type="ECO:0000256" key="1">
    <source>
        <dbReference type="ARBA" id="ARBA00004496"/>
    </source>
</evidence>
<keyword evidence="4 10" id="KW-0597">Phosphoprotein</keyword>
<reference evidence="13 14" key="1">
    <citation type="submission" date="2016-10" db="EMBL/GenBank/DDBJ databases">
        <authorList>
            <person name="de Groot N.N."/>
        </authorList>
    </citation>
    <scope>NUCLEOTIDE SEQUENCE [LARGE SCALE GENOMIC DNA]</scope>
    <source>
        <strain evidence="13 14">AR40</strain>
    </source>
</reference>
<dbReference type="GO" id="GO:0003700">
    <property type="term" value="F:DNA-binding transcription factor activity"/>
    <property type="evidence" value="ECO:0007669"/>
    <property type="project" value="InterPro"/>
</dbReference>
<feature type="domain" description="HTH araC/xylS-type" evidence="11">
    <location>
        <begin position="154"/>
        <end position="252"/>
    </location>
</feature>
<dbReference type="Gene3D" id="1.10.10.60">
    <property type="entry name" value="Homeodomain-like"/>
    <property type="match status" value="2"/>
</dbReference>
<evidence type="ECO:0000256" key="5">
    <source>
        <dbReference type="ARBA" id="ARBA00023012"/>
    </source>
</evidence>
<dbReference type="Proteomes" id="UP000182584">
    <property type="component" value="Unassembled WGS sequence"/>
</dbReference>
<evidence type="ECO:0000256" key="7">
    <source>
        <dbReference type="ARBA" id="ARBA00023125"/>
    </source>
</evidence>
<dbReference type="CDD" id="cd17536">
    <property type="entry name" value="REC_YesN-like"/>
    <property type="match status" value="1"/>
</dbReference>
<protein>
    <recommendedName>
        <fullName evidence="2">Stage 0 sporulation protein A homolog</fullName>
    </recommendedName>
</protein>
<evidence type="ECO:0000259" key="11">
    <source>
        <dbReference type="PROSITE" id="PS01124"/>
    </source>
</evidence>
<dbReference type="SUPFAM" id="SSF46689">
    <property type="entry name" value="Homeodomain-like"/>
    <property type="match status" value="2"/>
</dbReference>
<feature type="domain" description="Response regulatory" evidence="12">
    <location>
        <begin position="3"/>
        <end position="120"/>
    </location>
</feature>
<evidence type="ECO:0000256" key="6">
    <source>
        <dbReference type="ARBA" id="ARBA00023015"/>
    </source>
</evidence>
<sequence length="252" mass="28498">MLSVLIVDDEKLVRTGLVMGIDWASLGCAVVAESSNGLEGFDAAMKYKPDLIICDIRMPQMDGIEMVSKLREEGNNAYTVFLTAYSDFAYAQKAIKLGASDYILKPFKDGELENTVLKIRDKIDKEYINKTRLQNDSILNDDILKKESVSKYVSDALYYIEKNYGNTNISVKLISESLGLSESHLSHMFKKETDYTINSYITRYRIRAAIEMLRSGKYKVYEVAKEVGYKDITYFSSTFKKITGASPSDYSA</sequence>
<keyword evidence="5" id="KW-0902">Two-component regulatory system</keyword>
<evidence type="ECO:0000256" key="2">
    <source>
        <dbReference type="ARBA" id="ARBA00018672"/>
    </source>
</evidence>
<dbReference type="PANTHER" id="PTHR42713">
    <property type="entry name" value="HISTIDINE KINASE-RELATED"/>
    <property type="match status" value="1"/>
</dbReference>
<evidence type="ECO:0000313" key="13">
    <source>
        <dbReference type="EMBL" id="SER60678.1"/>
    </source>
</evidence>
<dbReference type="InterPro" id="IPR018060">
    <property type="entry name" value="HTH_AraC"/>
</dbReference>
<dbReference type="InterPro" id="IPR009057">
    <property type="entry name" value="Homeodomain-like_sf"/>
</dbReference>
<accession>A0A1H9QJS5</accession>
<keyword evidence="3" id="KW-0963">Cytoplasm</keyword>
<dbReference type="Pfam" id="PF12833">
    <property type="entry name" value="HTH_18"/>
    <property type="match status" value="1"/>
</dbReference>
<dbReference type="Gene3D" id="3.40.50.2300">
    <property type="match status" value="1"/>
</dbReference>
<dbReference type="GO" id="GO:0000160">
    <property type="term" value="P:phosphorelay signal transduction system"/>
    <property type="evidence" value="ECO:0007669"/>
    <property type="project" value="UniProtKB-KW"/>
</dbReference>
<gene>
    <name evidence="13" type="ORF">SAMN04487884_10824</name>
</gene>
<dbReference type="PRINTS" id="PR00032">
    <property type="entry name" value="HTHARAC"/>
</dbReference>
<evidence type="ECO:0000313" key="14">
    <source>
        <dbReference type="Proteomes" id="UP000182584"/>
    </source>
</evidence>
<name>A0A1H9QJS5_BUTFI</name>
<dbReference type="InterPro" id="IPR051552">
    <property type="entry name" value="HptR"/>
</dbReference>
<dbReference type="PROSITE" id="PS01124">
    <property type="entry name" value="HTH_ARAC_FAMILY_2"/>
    <property type="match status" value="1"/>
</dbReference>
<comment type="function">
    <text evidence="9">May play the central regulatory role in sporulation. It may be an element of the effector pathway responsible for the activation of sporulation genes in response to nutritional stress. Spo0A may act in concert with spo0H (a sigma factor) to control the expression of some genes that are critical to the sporulation process.</text>
</comment>
<dbReference type="SMART" id="SM00448">
    <property type="entry name" value="REC"/>
    <property type="match status" value="1"/>
</dbReference>
<dbReference type="PROSITE" id="PS50110">
    <property type="entry name" value="RESPONSE_REGULATORY"/>
    <property type="match status" value="1"/>
</dbReference>
<dbReference type="AlphaFoldDB" id="A0A1H9QJS5"/>
<dbReference type="SMART" id="SM00342">
    <property type="entry name" value="HTH_ARAC"/>
    <property type="match status" value="1"/>
</dbReference>
<keyword evidence="6" id="KW-0805">Transcription regulation</keyword>
<dbReference type="Pfam" id="PF00072">
    <property type="entry name" value="Response_reg"/>
    <property type="match status" value="1"/>
</dbReference>
<dbReference type="SUPFAM" id="SSF52172">
    <property type="entry name" value="CheY-like"/>
    <property type="match status" value="1"/>
</dbReference>
<proteinExistence type="predicted"/>
<keyword evidence="8" id="KW-0804">Transcription</keyword>
<comment type="subcellular location">
    <subcellularLocation>
        <location evidence="1">Cytoplasm</location>
    </subcellularLocation>
</comment>
<dbReference type="InterPro" id="IPR001789">
    <property type="entry name" value="Sig_transdc_resp-reg_receiver"/>
</dbReference>
<dbReference type="InterPro" id="IPR011006">
    <property type="entry name" value="CheY-like_superfamily"/>
</dbReference>
<evidence type="ECO:0000256" key="3">
    <source>
        <dbReference type="ARBA" id="ARBA00022490"/>
    </source>
</evidence>
<evidence type="ECO:0000259" key="12">
    <source>
        <dbReference type="PROSITE" id="PS50110"/>
    </source>
</evidence>
<keyword evidence="7" id="KW-0238">DNA-binding</keyword>
<dbReference type="OrthoDB" id="1769137at2"/>
<evidence type="ECO:0000256" key="9">
    <source>
        <dbReference type="ARBA" id="ARBA00024867"/>
    </source>
</evidence>
<dbReference type="EMBL" id="FOGJ01000008">
    <property type="protein sequence ID" value="SER60678.1"/>
    <property type="molecule type" value="Genomic_DNA"/>
</dbReference>
<evidence type="ECO:0000256" key="4">
    <source>
        <dbReference type="ARBA" id="ARBA00022553"/>
    </source>
</evidence>
<dbReference type="GO" id="GO:0005737">
    <property type="term" value="C:cytoplasm"/>
    <property type="evidence" value="ECO:0007669"/>
    <property type="project" value="UniProtKB-SubCell"/>
</dbReference>
<evidence type="ECO:0000256" key="10">
    <source>
        <dbReference type="PROSITE-ProRule" id="PRU00169"/>
    </source>
</evidence>
<organism evidence="13 14">
    <name type="scientific">Butyrivibrio fibrisolvens</name>
    <dbReference type="NCBI Taxonomy" id="831"/>
    <lineage>
        <taxon>Bacteria</taxon>
        <taxon>Bacillati</taxon>
        <taxon>Bacillota</taxon>
        <taxon>Clostridia</taxon>
        <taxon>Lachnospirales</taxon>
        <taxon>Lachnospiraceae</taxon>
        <taxon>Butyrivibrio</taxon>
    </lineage>
</organism>
<evidence type="ECO:0000256" key="8">
    <source>
        <dbReference type="ARBA" id="ARBA00023163"/>
    </source>
</evidence>
<dbReference type="PANTHER" id="PTHR42713:SF3">
    <property type="entry name" value="TRANSCRIPTIONAL REGULATORY PROTEIN HPTR"/>
    <property type="match status" value="1"/>
</dbReference>
<dbReference type="GO" id="GO:0043565">
    <property type="term" value="F:sequence-specific DNA binding"/>
    <property type="evidence" value="ECO:0007669"/>
    <property type="project" value="InterPro"/>
</dbReference>
<feature type="modified residue" description="4-aspartylphosphate" evidence="10">
    <location>
        <position position="55"/>
    </location>
</feature>
<dbReference type="RefSeq" id="WP_022759525.1">
    <property type="nucleotide sequence ID" value="NZ_FOGJ01000008.1"/>
</dbReference>